<dbReference type="NCBIfam" id="TIGR02122">
    <property type="entry name" value="TRAP_TAXI"/>
    <property type="match status" value="1"/>
</dbReference>
<dbReference type="Pfam" id="PF16868">
    <property type="entry name" value="NMT1_3"/>
    <property type="match status" value="1"/>
</dbReference>
<dbReference type="EMBL" id="AZHW01001075">
    <property type="protein sequence ID" value="ETW94377.1"/>
    <property type="molecule type" value="Genomic_DNA"/>
</dbReference>
<name>W4L8P1_ENTF1</name>
<keyword evidence="2" id="KW-1185">Reference proteome</keyword>
<dbReference type="Proteomes" id="UP000019141">
    <property type="component" value="Unassembled WGS sequence"/>
</dbReference>
<organism evidence="1 2">
    <name type="scientific">Entotheonella factor</name>
    <dbReference type="NCBI Taxonomy" id="1429438"/>
    <lineage>
        <taxon>Bacteria</taxon>
        <taxon>Pseudomonadati</taxon>
        <taxon>Nitrospinota/Tectimicrobiota group</taxon>
        <taxon>Candidatus Tectimicrobiota</taxon>
        <taxon>Candidatus Entotheonellia</taxon>
        <taxon>Candidatus Entotheonellales</taxon>
        <taxon>Candidatus Entotheonellaceae</taxon>
        <taxon>Candidatus Entotheonella</taxon>
    </lineage>
</organism>
<reference evidence="1 2" key="1">
    <citation type="journal article" date="2014" name="Nature">
        <title>An environmental bacterial taxon with a large and distinct metabolic repertoire.</title>
        <authorList>
            <person name="Wilson M.C."/>
            <person name="Mori T."/>
            <person name="Ruckert C."/>
            <person name="Uria A.R."/>
            <person name="Helf M.J."/>
            <person name="Takada K."/>
            <person name="Gernert C."/>
            <person name="Steffens U.A."/>
            <person name="Heycke N."/>
            <person name="Schmitt S."/>
            <person name="Rinke C."/>
            <person name="Helfrich E.J."/>
            <person name="Brachmann A.O."/>
            <person name="Gurgui C."/>
            <person name="Wakimoto T."/>
            <person name="Kracht M."/>
            <person name="Crusemann M."/>
            <person name="Hentschel U."/>
            <person name="Abe I."/>
            <person name="Matsunaga S."/>
            <person name="Kalinowski J."/>
            <person name="Takeyama H."/>
            <person name="Piel J."/>
        </authorList>
    </citation>
    <scope>NUCLEOTIDE SEQUENCE [LARGE SCALE GENOMIC DNA]</scope>
    <source>
        <strain evidence="2">TSY1</strain>
    </source>
</reference>
<evidence type="ECO:0000313" key="1">
    <source>
        <dbReference type="EMBL" id="ETW94377.1"/>
    </source>
</evidence>
<dbReference type="Gene3D" id="3.40.190.10">
    <property type="entry name" value="Periplasmic binding protein-like II"/>
    <property type="match status" value="2"/>
</dbReference>
<protein>
    <recommendedName>
        <fullName evidence="3">C4-dicarboxylate ABC transporter substrate-binding protein</fullName>
    </recommendedName>
</protein>
<dbReference type="PANTHER" id="PTHR42941:SF1">
    <property type="entry name" value="SLL1037 PROTEIN"/>
    <property type="match status" value="1"/>
</dbReference>
<evidence type="ECO:0000313" key="2">
    <source>
        <dbReference type="Proteomes" id="UP000019141"/>
    </source>
</evidence>
<dbReference type="SUPFAM" id="SSF53850">
    <property type="entry name" value="Periplasmic binding protein-like II"/>
    <property type="match status" value="1"/>
</dbReference>
<dbReference type="AlphaFoldDB" id="W4L8P1"/>
<proteinExistence type="predicted"/>
<evidence type="ECO:0008006" key="3">
    <source>
        <dbReference type="Google" id="ProtNLM"/>
    </source>
</evidence>
<comment type="caution">
    <text evidence="1">The sequence shown here is derived from an EMBL/GenBank/DDBJ whole genome shotgun (WGS) entry which is preliminary data.</text>
</comment>
<dbReference type="PANTHER" id="PTHR42941">
    <property type="entry name" value="SLL1037 PROTEIN"/>
    <property type="match status" value="1"/>
</dbReference>
<dbReference type="HOGENOM" id="CLU_068205_0_0_7"/>
<gene>
    <name evidence="1" type="ORF">ETSY1_35145</name>
</gene>
<dbReference type="InterPro" id="IPR011852">
    <property type="entry name" value="TRAP_TAXI"/>
</dbReference>
<sequence>MRLNAASWAAIRFFATRGIITLLVCLIALLVDRPAWSTQHRSETIGMVTGVPTGTAFQFGEDIAAVAVRHGLRILVKPSEGALDNLQRLASGENAALAIIQADVLGYLSWSSEPAAQQIGAQLRMIFPLHHEEVHVLARNTIAHMTDLTGKRVIIGTQGSGTRLTAQRLLSLFDVTPAERLSDIPPPEAVHAVLTDQADAMFHVGGKPVKLFTNLQALAADPRYADLIHKVHFVPLSHDRLNRFYRPATLDPQDYNWLSESVPTIAVETVLMSFNFAQRQNAYFQMRCAQLATLGRAVREHLPDLQRRGHPKWRDVDLKQRVSVWQPDPCSQSVRRELMQTEPLQQDFDRFFKTPAPQ</sequence>
<accession>W4L8P1</accession>